<keyword evidence="4" id="KW-1185">Reference proteome</keyword>
<accession>A0A037ZNR7</accession>
<dbReference type="PROSITE" id="PS51257">
    <property type="entry name" value="PROKAR_LIPOPROTEIN"/>
    <property type="match status" value="1"/>
</dbReference>
<proteinExistence type="predicted"/>
<feature type="compositionally biased region" description="Low complexity" evidence="1">
    <location>
        <begin position="29"/>
        <end position="38"/>
    </location>
</feature>
<organism evidence="3 4">
    <name type="scientific">Actibacterium mucosum KCTC 23349</name>
    <dbReference type="NCBI Taxonomy" id="1454373"/>
    <lineage>
        <taxon>Bacteria</taxon>
        <taxon>Pseudomonadati</taxon>
        <taxon>Pseudomonadota</taxon>
        <taxon>Alphaproteobacteria</taxon>
        <taxon>Rhodobacterales</taxon>
        <taxon>Roseobacteraceae</taxon>
        <taxon>Actibacterium</taxon>
    </lineage>
</organism>
<dbReference type="STRING" id="1454373.ACMU_05800"/>
<sequence length="314" mass="34760">MKKTRRFSFLSVLAVSAGLFVAGCEAPVTQTSPTTAPTGSGGPEARSAASRAVSKHFARVQSDFLSRGLMRTDLGTTDAPFSRTQLEDNFVRIALFDEYTSSGGRIIAQRTPSNLRRWQQPVRMRVEFGPSIGEEQRALDRKSINDFARRLGKVTRHDIAPTSAATANFHVLVLNEDDRRGYGPRLRQLVPGIDDIAVRTITSMPRSTFCLVFAFSRSIEEGYIHAIAVIRGEHPDLLRLSCIHEELAQGLGLANDSPEARPSVFNDDEEFALLTKHDELLLRILYDRRLQPGMSAAEVRPILRQITTELVGAG</sequence>
<gene>
    <name evidence="3" type="ORF">ACMU_05800</name>
</gene>
<evidence type="ECO:0000313" key="3">
    <source>
        <dbReference type="EMBL" id="KAJ56456.1"/>
    </source>
</evidence>
<dbReference type="EMBL" id="JFKE01000002">
    <property type="protein sequence ID" value="KAJ56456.1"/>
    <property type="molecule type" value="Genomic_DNA"/>
</dbReference>
<dbReference type="RefSeq" id="WP_236626194.1">
    <property type="nucleotide sequence ID" value="NZ_JFKE01000002.1"/>
</dbReference>
<name>A0A037ZNR7_9RHOB</name>
<dbReference type="AlphaFoldDB" id="A0A037ZNR7"/>
<feature type="signal peptide" evidence="2">
    <location>
        <begin position="1"/>
        <end position="22"/>
    </location>
</feature>
<dbReference type="Proteomes" id="UP000026249">
    <property type="component" value="Unassembled WGS sequence"/>
</dbReference>
<feature type="chain" id="PRO_5001559581" description="Lipoprotein" evidence="2">
    <location>
        <begin position="23"/>
        <end position="314"/>
    </location>
</feature>
<reference evidence="3 4" key="1">
    <citation type="submission" date="2014-03" db="EMBL/GenBank/DDBJ databases">
        <title>Draft Genome Sequence of Actibacterium mucosum KCTC 23349, a Marine Alphaproteobacterium with Complex Ionic Requirements Isolated from Mediterranean Seawater at Malvarrosa Beach, Valencia, Spain.</title>
        <authorList>
            <person name="Arahal D.R."/>
            <person name="Shao Z."/>
            <person name="Lai Q."/>
            <person name="Pujalte M.J."/>
        </authorList>
    </citation>
    <scope>NUCLEOTIDE SEQUENCE [LARGE SCALE GENOMIC DNA]</scope>
    <source>
        <strain evidence="3 4">KCTC 23349</strain>
    </source>
</reference>
<dbReference type="Pfam" id="PF11150">
    <property type="entry name" value="DUF2927"/>
    <property type="match status" value="1"/>
</dbReference>
<dbReference type="InterPro" id="IPR021323">
    <property type="entry name" value="DUF2927"/>
</dbReference>
<comment type="caution">
    <text evidence="3">The sequence shown here is derived from an EMBL/GenBank/DDBJ whole genome shotgun (WGS) entry which is preliminary data.</text>
</comment>
<evidence type="ECO:0000256" key="1">
    <source>
        <dbReference type="SAM" id="MobiDB-lite"/>
    </source>
</evidence>
<keyword evidence="2" id="KW-0732">Signal</keyword>
<evidence type="ECO:0008006" key="5">
    <source>
        <dbReference type="Google" id="ProtNLM"/>
    </source>
</evidence>
<evidence type="ECO:0000313" key="4">
    <source>
        <dbReference type="Proteomes" id="UP000026249"/>
    </source>
</evidence>
<evidence type="ECO:0000256" key="2">
    <source>
        <dbReference type="SAM" id="SignalP"/>
    </source>
</evidence>
<feature type="region of interest" description="Disordered" evidence="1">
    <location>
        <begin position="28"/>
        <end position="50"/>
    </location>
</feature>
<protein>
    <recommendedName>
        <fullName evidence="5">Lipoprotein</fullName>
    </recommendedName>
</protein>